<evidence type="ECO:0000313" key="2">
    <source>
        <dbReference type="Proteomes" id="UP000305948"/>
    </source>
</evidence>
<name>A0A5C3MMH4_9AGAM</name>
<proteinExistence type="predicted"/>
<dbReference type="Gene3D" id="3.80.10.10">
    <property type="entry name" value="Ribonuclease Inhibitor"/>
    <property type="match status" value="1"/>
</dbReference>
<gene>
    <name evidence="1" type="ORF">OE88DRAFT_1056411</name>
</gene>
<organism evidence="1 2">
    <name type="scientific">Heliocybe sulcata</name>
    <dbReference type="NCBI Taxonomy" id="5364"/>
    <lineage>
        <taxon>Eukaryota</taxon>
        <taxon>Fungi</taxon>
        <taxon>Dikarya</taxon>
        <taxon>Basidiomycota</taxon>
        <taxon>Agaricomycotina</taxon>
        <taxon>Agaricomycetes</taxon>
        <taxon>Gloeophyllales</taxon>
        <taxon>Gloeophyllaceae</taxon>
        <taxon>Heliocybe</taxon>
    </lineage>
</organism>
<dbReference type="OrthoDB" id="2269034at2759"/>
<evidence type="ECO:0008006" key="3">
    <source>
        <dbReference type="Google" id="ProtNLM"/>
    </source>
</evidence>
<sequence>MESDAAEGSMPVAGLEYEDAYELTHGVDGSSGMAASVFPIQDLLPELLSKVFIHCLPTDEFVRPSRCAVQVVLLQVCSLWRDVALHTPGLWCSMKIPLTGYVTALGTLRVTVPFWTEIMRTWVERSGCLPLSIHLDDYRLATASPSDAPYKLLLGTIARCKNLKITTCFPSQSLISALCDTSSHFPMLEGLEMGWIHASVLRDPSFLLTGKFASLPALRRLECHWPIWHMDLSNVPWTQLTCLGLHDLTSARKCLQLLEQCHVLESCTLAFDAGLNDIETGSVLQLDNLVKFAVERHCQDTIDAFISRLRMPSLLHLSLHTSPRGGRIGSIDSIRTMLGGASGPVEELNILASKGLCFNSIDDYWKIWEFTRNLKKLNIEGNIDDDPFGGQIEAVLSKLCVSPDGSSITYLPRLEELYLSADYPHMDPPSEDTFRRVVHSRLPQTGDIYPTTRLRNAELSFRTSPVIMKAWHLTESGEVERCP</sequence>
<dbReference type="Proteomes" id="UP000305948">
    <property type="component" value="Unassembled WGS sequence"/>
</dbReference>
<keyword evidence="2" id="KW-1185">Reference proteome</keyword>
<reference evidence="1 2" key="1">
    <citation type="journal article" date="2019" name="Nat. Ecol. Evol.">
        <title>Megaphylogeny resolves global patterns of mushroom evolution.</title>
        <authorList>
            <person name="Varga T."/>
            <person name="Krizsan K."/>
            <person name="Foldi C."/>
            <person name="Dima B."/>
            <person name="Sanchez-Garcia M."/>
            <person name="Sanchez-Ramirez S."/>
            <person name="Szollosi G.J."/>
            <person name="Szarkandi J.G."/>
            <person name="Papp V."/>
            <person name="Albert L."/>
            <person name="Andreopoulos W."/>
            <person name="Angelini C."/>
            <person name="Antonin V."/>
            <person name="Barry K.W."/>
            <person name="Bougher N.L."/>
            <person name="Buchanan P."/>
            <person name="Buyck B."/>
            <person name="Bense V."/>
            <person name="Catcheside P."/>
            <person name="Chovatia M."/>
            <person name="Cooper J."/>
            <person name="Damon W."/>
            <person name="Desjardin D."/>
            <person name="Finy P."/>
            <person name="Geml J."/>
            <person name="Haridas S."/>
            <person name="Hughes K."/>
            <person name="Justo A."/>
            <person name="Karasinski D."/>
            <person name="Kautmanova I."/>
            <person name="Kiss B."/>
            <person name="Kocsube S."/>
            <person name="Kotiranta H."/>
            <person name="LaButti K.M."/>
            <person name="Lechner B.E."/>
            <person name="Liimatainen K."/>
            <person name="Lipzen A."/>
            <person name="Lukacs Z."/>
            <person name="Mihaltcheva S."/>
            <person name="Morgado L.N."/>
            <person name="Niskanen T."/>
            <person name="Noordeloos M.E."/>
            <person name="Ohm R.A."/>
            <person name="Ortiz-Santana B."/>
            <person name="Ovrebo C."/>
            <person name="Racz N."/>
            <person name="Riley R."/>
            <person name="Savchenko A."/>
            <person name="Shiryaev A."/>
            <person name="Soop K."/>
            <person name="Spirin V."/>
            <person name="Szebenyi C."/>
            <person name="Tomsovsky M."/>
            <person name="Tulloss R.E."/>
            <person name="Uehling J."/>
            <person name="Grigoriev I.V."/>
            <person name="Vagvolgyi C."/>
            <person name="Papp T."/>
            <person name="Martin F.M."/>
            <person name="Miettinen O."/>
            <person name="Hibbett D.S."/>
            <person name="Nagy L.G."/>
        </authorList>
    </citation>
    <scope>NUCLEOTIDE SEQUENCE [LARGE SCALE GENOMIC DNA]</scope>
    <source>
        <strain evidence="1 2">OMC1185</strain>
    </source>
</reference>
<accession>A0A5C3MMH4</accession>
<dbReference type="InterPro" id="IPR032675">
    <property type="entry name" value="LRR_dom_sf"/>
</dbReference>
<dbReference type="STRING" id="5364.A0A5C3MMH4"/>
<evidence type="ECO:0000313" key="1">
    <source>
        <dbReference type="EMBL" id="TFK46127.1"/>
    </source>
</evidence>
<dbReference type="AlphaFoldDB" id="A0A5C3MMH4"/>
<dbReference type="SUPFAM" id="SSF52047">
    <property type="entry name" value="RNI-like"/>
    <property type="match status" value="1"/>
</dbReference>
<dbReference type="EMBL" id="ML213533">
    <property type="protein sequence ID" value="TFK46127.1"/>
    <property type="molecule type" value="Genomic_DNA"/>
</dbReference>
<protein>
    <recommendedName>
        <fullName evidence="3">F-box domain-containing protein</fullName>
    </recommendedName>
</protein>